<dbReference type="AlphaFoldDB" id="A0A6P2BRT8"/>
<comment type="caution">
    <text evidence="2">The sequence shown here is derived from an EMBL/GenBank/DDBJ whole genome shotgun (WGS) entry which is preliminary data.</text>
</comment>
<feature type="region of interest" description="Disordered" evidence="1">
    <location>
        <begin position="1"/>
        <end position="66"/>
    </location>
</feature>
<feature type="compositionally biased region" description="Basic residues" evidence="1">
    <location>
        <begin position="42"/>
        <end position="52"/>
    </location>
</feature>
<feature type="compositionally biased region" description="Polar residues" evidence="1">
    <location>
        <begin position="1"/>
        <end position="19"/>
    </location>
</feature>
<keyword evidence="3" id="KW-1185">Reference proteome</keyword>
<evidence type="ECO:0000313" key="3">
    <source>
        <dbReference type="Proteomes" id="UP000460272"/>
    </source>
</evidence>
<proteinExistence type="predicted"/>
<gene>
    <name evidence="2" type="ORF">EAS64_30360</name>
</gene>
<evidence type="ECO:0000256" key="1">
    <source>
        <dbReference type="SAM" id="MobiDB-lite"/>
    </source>
</evidence>
<reference evidence="2 3" key="1">
    <citation type="submission" date="2018-11" db="EMBL/GenBank/DDBJ databases">
        <title>Trebonia kvetii gen.nov., sp.nov., a novel acidophilic actinobacterium, and proposal of the new actinobacterial family Treboniaceae fam. nov.</title>
        <authorList>
            <person name="Rapoport D."/>
            <person name="Sagova-Mareckova M."/>
            <person name="Sedlacek I."/>
            <person name="Provaznik J."/>
            <person name="Kralova S."/>
            <person name="Pavlinic D."/>
            <person name="Benes V."/>
            <person name="Kopecky J."/>
        </authorList>
    </citation>
    <scope>NUCLEOTIDE SEQUENCE [LARGE SCALE GENOMIC DNA]</scope>
    <source>
        <strain evidence="2 3">15Tr583</strain>
    </source>
</reference>
<name>A0A6P2BRT8_9ACTN</name>
<accession>A0A6P2BRT8</accession>
<dbReference type="Proteomes" id="UP000460272">
    <property type="component" value="Unassembled WGS sequence"/>
</dbReference>
<dbReference type="EMBL" id="RPFW01000006">
    <property type="protein sequence ID" value="TVZ01762.1"/>
    <property type="molecule type" value="Genomic_DNA"/>
</dbReference>
<evidence type="ECO:0000313" key="2">
    <source>
        <dbReference type="EMBL" id="TVZ01762.1"/>
    </source>
</evidence>
<sequence>MVSGIPGTQGSPGLTTVTVRQPRQAPARRRNPPQRAGSALIRRPRQGGRQRTSRSPTPRLCTNRAHGCSDDVAAHGEHMARRSTRDAGVVPAYSGDPADLAPEERAWSASCSTIRRPTRAACTRLRARASPPEVPHEAKHAQRWLRLCNNWGTGAQMVQARPVRRYRWWSLPSILTASATRAAASSGVAAYPANARCSPAARR</sequence>
<protein>
    <submittedName>
        <fullName evidence="2">Uncharacterized protein</fullName>
    </submittedName>
</protein>
<organism evidence="2 3">
    <name type="scientific">Trebonia kvetii</name>
    <dbReference type="NCBI Taxonomy" id="2480626"/>
    <lineage>
        <taxon>Bacteria</taxon>
        <taxon>Bacillati</taxon>
        <taxon>Actinomycetota</taxon>
        <taxon>Actinomycetes</taxon>
        <taxon>Streptosporangiales</taxon>
        <taxon>Treboniaceae</taxon>
        <taxon>Trebonia</taxon>
    </lineage>
</organism>